<feature type="region of interest" description="Disordered" evidence="1">
    <location>
        <begin position="440"/>
        <end position="479"/>
    </location>
</feature>
<dbReference type="InterPro" id="IPR010496">
    <property type="entry name" value="AL/BT2_dom"/>
</dbReference>
<gene>
    <name evidence="3" type="ORF">Aph01nite_19920</name>
</gene>
<comment type="caution">
    <text evidence="3">The sequence shown here is derived from an EMBL/GenBank/DDBJ whole genome shotgun (WGS) entry which is preliminary data.</text>
</comment>
<feature type="domain" description="F5/8 type C" evidence="2">
    <location>
        <begin position="436"/>
        <end position="576"/>
    </location>
</feature>
<evidence type="ECO:0000313" key="4">
    <source>
        <dbReference type="Proteomes" id="UP000640052"/>
    </source>
</evidence>
<accession>A0A919QCA5</accession>
<organism evidence="3 4">
    <name type="scientific">Acrocarpospora phusangensis</name>
    <dbReference type="NCBI Taxonomy" id="1070424"/>
    <lineage>
        <taxon>Bacteria</taxon>
        <taxon>Bacillati</taxon>
        <taxon>Actinomycetota</taxon>
        <taxon>Actinomycetes</taxon>
        <taxon>Streptosporangiales</taxon>
        <taxon>Streptosporangiaceae</taxon>
        <taxon>Acrocarpospora</taxon>
    </lineage>
</organism>
<dbReference type="InterPro" id="IPR000421">
    <property type="entry name" value="FA58C"/>
</dbReference>
<dbReference type="GO" id="GO:0016787">
    <property type="term" value="F:hydrolase activity"/>
    <property type="evidence" value="ECO:0007669"/>
    <property type="project" value="InterPro"/>
</dbReference>
<dbReference type="Proteomes" id="UP000640052">
    <property type="component" value="Unassembled WGS sequence"/>
</dbReference>
<dbReference type="Gene3D" id="2.60.120.560">
    <property type="entry name" value="Exo-inulinase, domain 1"/>
    <property type="match status" value="1"/>
</dbReference>
<dbReference type="Gene3D" id="3.40.50.880">
    <property type="match status" value="1"/>
</dbReference>
<dbReference type="Pfam" id="PF22633">
    <property type="entry name" value="F5_F8_type_C_2"/>
    <property type="match status" value="2"/>
</dbReference>
<feature type="domain" description="F5/8 type C" evidence="2">
    <location>
        <begin position="578"/>
        <end position="712"/>
    </location>
</feature>
<dbReference type="InterPro" id="IPR008979">
    <property type="entry name" value="Galactose-bd-like_sf"/>
</dbReference>
<dbReference type="PANTHER" id="PTHR40469:SF2">
    <property type="entry name" value="GALACTOSE-BINDING DOMAIN-LIKE SUPERFAMILY PROTEIN"/>
    <property type="match status" value="1"/>
</dbReference>
<dbReference type="Gene3D" id="2.60.120.260">
    <property type="entry name" value="Galactose-binding domain-like"/>
    <property type="match status" value="2"/>
</dbReference>
<dbReference type="InterPro" id="IPR029010">
    <property type="entry name" value="ThuA-like"/>
</dbReference>
<dbReference type="AlphaFoldDB" id="A0A919QCA5"/>
<dbReference type="SUPFAM" id="SSF52317">
    <property type="entry name" value="Class I glutamine amidotransferase-like"/>
    <property type="match status" value="1"/>
</dbReference>
<dbReference type="EMBL" id="BOOA01000012">
    <property type="protein sequence ID" value="GIH23682.1"/>
    <property type="molecule type" value="Genomic_DNA"/>
</dbReference>
<dbReference type="SUPFAM" id="SSF49785">
    <property type="entry name" value="Galactose-binding domain-like"/>
    <property type="match status" value="2"/>
</dbReference>
<evidence type="ECO:0000256" key="1">
    <source>
        <dbReference type="SAM" id="MobiDB-lite"/>
    </source>
</evidence>
<evidence type="ECO:0000259" key="2">
    <source>
        <dbReference type="PROSITE" id="PS50022"/>
    </source>
</evidence>
<dbReference type="PROSITE" id="PS50022">
    <property type="entry name" value="FA58C_3"/>
    <property type="match status" value="2"/>
</dbReference>
<dbReference type="InterPro" id="IPR029062">
    <property type="entry name" value="Class_I_gatase-like"/>
</dbReference>
<proteinExistence type="predicted"/>
<dbReference type="Pfam" id="PF06283">
    <property type="entry name" value="ThuA"/>
    <property type="match status" value="1"/>
</dbReference>
<dbReference type="PANTHER" id="PTHR40469">
    <property type="entry name" value="SECRETED GLYCOSYL HYDROLASE"/>
    <property type="match status" value="1"/>
</dbReference>
<keyword evidence="4" id="KW-1185">Reference proteome</keyword>
<name>A0A919QCA5_9ACTN</name>
<sequence>MPLPKRPISALFRGLLSLVLVAAGLALLPTSASAAPLTRVLVFSKTAAFRHSSIPNGITAIQQLGAANGFTVVATEDAAAFTTANLAQYQAVIWLSTTGDVLNATQQTAFQSYIAAGGGYVGVHAAADTEYGWAWYGGLVGAYFQSHPATQQATIKVEDRANPSTAHLAPTWTRTDEWYNYAANPRSAVRVLASLNESSYSGGSMGDHPITWCHDYQGGRSWYTGLGHTEESYADANFRAMLLGGIRVAARAVPADCRPEVGYTPLFDGTQATLGQWRQAGPGGFTLANGTLTSFGGMGLLWYPVSTFANYSLKVDWMMPGDDNGGVFIGFPDPQGDPWAPVDAGHEIQIDATDGDPSRTTGSVYSFRAPDTAARAAALNPPGQWNAYEIGVHGQRVEIWLNGVKINDYTSTRNIANGYIGVQNDGDGLDINYRNIRIKADGGQPQPADVAQGKPTTASSVEPGSAHAAANATDGNSGTRWGSAYADPQWIQVDLGQSHTINRVRLNWEAAYGRAYQIQTSPNGTTWTNVYTTTTGDGGVDDVNVTASGRYVRINGTQRALTQYGYSLWDLNVYGTPGGNPGPVLLSRGKPASASSVEPNSAHAAANAFDGNTGTRWGSAYADPQWISVDLGQSYSISRVRLSWEAAYGRAYQIQTSPNGTTWTNVYTTTTGDGGVDDVNVTGTGRYVRVNGTQRALTQYGYSLWEFDVYGS</sequence>
<dbReference type="Pfam" id="PF06439">
    <property type="entry name" value="3keto-disac_hyd"/>
    <property type="match status" value="1"/>
</dbReference>
<reference evidence="3" key="1">
    <citation type="submission" date="2021-01" db="EMBL/GenBank/DDBJ databases">
        <title>Whole genome shotgun sequence of Acrocarpospora phusangensis NBRC 108782.</title>
        <authorList>
            <person name="Komaki H."/>
            <person name="Tamura T."/>
        </authorList>
    </citation>
    <scope>NUCLEOTIDE SEQUENCE</scope>
    <source>
        <strain evidence="3">NBRC 108782</strain>
    </source>
</reference>
<evidence type="ECO:0000313" key="3">
    <source>
        <dbReference type="EMBL" id="GIH23682.1"/>
    </source>
</evidence>
<protein>
    <recommendedName>
        <fullName evidence="2">F5/8 type C domain-containing protein</fullName>
    </recommendedName>
</protein>